<gene>
    <name evidence="2" type="ORF">DCHRY22_LOCUS2677</name>
</gene>
<sequence>MTLGDYRSDLAETLYNYKKNTEPKRGRPSSSTIGREIEAKRHQGPMKPFPPRDVRTDGLGHSEKRCTFKNRCKLPGCKGTPLNNDLVLGILNDGICSELDFDDDDEEFIPPQLEKVEEVEVELFSPPRPSVAVKKSQN</sequence>
<dbReference type="EMBL" id="CAKASE010000046">
    <property type="protein sequence ID" value="CAG9561119.1"/>
    <property type="molecule type" value="Genomic_DNA"/>
</dbReference>
<dbReference type="Proteomes" id="UP000789524">
    <property type="component" value="Unassembled WGS sequence"/>
</dbReference>
<dbReference type="AlphaFoldDB" id="A0A8J2VQ99"/>
<comment type="caution">
    <text evidence="2">The sequence shown here is derived from an EMBL/GenBank/DDBJ whole genome shotgun (WGS) entry which is preliminary data.</text>
</comment>
<accession>A0A8J2VQ99</accession>
<organism evidence="2 3">
    <name type="scientific">Danaus chrysippus</name>
    <name type="common">African queen</name>
    <dbReference type="NCBI Taxonomy" id="151541"/>
    <lineage>
        <taxon>Eukaryota</taxon>
        <taxon>Metazoa</taxon>
        <taxon>Ecdysozoa</taxon>
        <taxon>Arthropoda</taxon>
        <taxon>Hexapoda</taxon>
        <taxon>Insecta</taxon>
        <taxon>Pterygota</taxon>
        <taxon>Neoptera</taxon>
        <taxon>Endopterygota</taxon>
        <taxon>Lepidoptera</taxon>
        <taxon>Glossata</taxon>
        <taxon>Ditrysia</taxon>
        <taxon>Papilionoidea</taxon>
        <taxon>Nymphalidae</taxon>
        <taxon>Danainae</taxon>
        <taxon>Danaini</taxon>
        <taxon>Danaina</taxon>
        <taxon>Danaus</taxon>
        <taxon>Anosia</taxon>
    </lineage>
</organism>
<name>A0A8J2VQ99_9NEOP</name>
<keyword evidence="3" id="KW-1185">Reference proteome</keyword>
<evidence type="ECO:0000256" key="1">
    <source>
        <dbReference type="SAM" id="MobiDB-lite"/>
    </source>
</evidence>
<dbReference type="OrthoDB" id="8062195at2759"/>
<feature type="region of interest" description="Disordered" evidence="1">
    <location>
        <begin position="16"/>
        <end position="60"/>
    </location>
</feature>
<evidence type="ECO:0000313" key="3">
    <source>
        <dbReference type="Proteomes" id="UP000789524"/>
    </source>
</evidence>
<protein>
    <submittedName>
        <fullName evidence="2">(African queen) hypothetical protein</fullName>
    </submittedName>
</protein>
<reference evidence="2" key="1">
    <citation type="submission" date="2021-09" db="EMBL/GenBank/DDBJ databases">
        <authorList>
            <person name="Martin H S."/>
        </authorList>
    </citation>
    <scope>NUCLEOTIDE SEQUENCE</scope>
</reference>
<evidence type="ECO:0000313" key="2">
    <source>
        <dbReference type="EMBL" id="CAG9561119.1"/>
    </source>
</evidence>
<feature type="compositionally biased region" description="Basic and acidic residues" evidence="1">
    <location>
        <begin position="50"/>
        <end position="60"/>
    </location>
</feature>
<proteinExistence type="predicted"/>